<dbReference type="PANTHER" id="PTHR42899:SF1">
    <property type="entry name" value="SPERMATOGENESIS-ASSOCIATED PROTEIN 20"/>
    <property type="match status" value="1"/>
</dbReference>
<dbReference type="Proteomes" id="UP000198597">
    <property type="component" value="Unassembled WGS sequence"/>
</dbReference>
<dbReference type="InterPro" id="IPR004879">
    <property type="entry name" value="Ssp411-like_TRX"/>
</dbReference>
<sequence>MNKKTNHLIKEKSPYLLQHAYNPINWFSWSGEAFEKAKAENKPIFLSIGYSTCHWCHVMAHESFEDIEVADLMNNNFIAIKVDREERPDIDSIYMTVCQRLTGQGGWPLTILMTPDQIPFYAGTYFPKDNKYGKPGLLQILKSIGSKWYTSKDEIIQSGNRILESIKDDFSPENSSEELTKTPVKDTFLLSSQMFDSTNGGFGDVPKFPSAHKLMFLLRFGINENMINPLEMVEKTLNSMFKGGIYDHIGYGFSRYATDEAWLIPHFEKMLYDNALLLITYLETYEQTKNPLYKTICVNTFEYILTQMASEEGGFYSAEDADSDGIEGKFYVFNPAEILVLLGDEDGAYFNNYYGVTPEGNFEGSNILNLIDNYAYNKEDEKIKSLRYKVFEYRNLRTKLHKDDKILTSWNALMITALAKGYKVLGDEKYLHAAKKALNFIKEKLTNDNGRLLARFRDGNSKYLGYLDDYAYLVWSLTELYNSTFDVKYLKEALKLNKAMIDLFWDTKNHGFFLNGRDSKTLIANPKDIYDGALPSGNSVASFNLVKLYKLTADKNLEEYAFKQLTAFYGTVKEMPIGYSFYVIALMEMLYPSKELVVVANDNSELEDLKITLKNKFTPNLTIVVKTKENEKELENLIPFTKNYTMKNDKTTYYLCTNGSCNTPSNNLNEITLS</sequence>
<dbReference type="GO" id="GO:0005975">
    <property type="term" value="P:carbohydrate metabolic process"/>
    <property type="evidence" value="ECO:0007669"/>
    <property type="project" value="InterPro"/>
</dbReference>
<dbReference type="InterPro" id="IPR008928">
    <property type="entry name" value="6-hairpin_glycosidase_sf"/>
</dbReference>
<evidence type="ECO:0000259" key="1">
    <source>
        <dbReference type="Pfam" id="PF03190"/>
    </source>
</evidence>
<name>A0A1H0M476_9CLOT</name>
<reference evidence="2 3" key="1">
    <citation type="submission" date="2016-10" db="EMBL/GenBank/DDBJ databases">
        <authorList>
            <person name="de Groot N.N."/>
        </authorList>
    </citation>
    <scope>NUCLEOTIDE SEQUENCE [LARGE SCALE GENOMIC DNA]</scope>
    <source>
        <strain evidence="2 3">DSM 12272</strain>
    </source>
</reference>
<dbReference type="Pfam" id="PF03190">
    <property type="entry name" value="Thioredox_DsbH"/>
    <property type="match status" value="1"/>
</dbReference>
<dbReference type="SUPFAM" id="SSF48208">
    <property type="entry name" value="Six-hairpin glycosidases"/>
    <property type="match status" value="1"/>
</dbReference>
<organism evidence="2 3">
    <name type="scientific">Clostridium gasigenes</name>
    <dbReference type="NCBI Taxonomy" id="94869"/>
    <lineage>
        <taxon>Bacteria</taxon>
        <taxon>Bacillati</taxon>
        <taxon>Bacillota</taxon>
        <taxon>Clostridia</taxon>
        <taxon>Eubacteriales</taxon>
        <taxon>Clostridiaceae</taxon>
        <taxon>Clostridium</taxon>
    </lineage>
</organism>
<gene>
    <name evidence="2" type="ORF">SAMN04488529_101314</name>
</gene>
<dbReference type="EMBL" id="FNJM01000001">
    <property type="protein sequence ID" value="SDO75184.1"/>
    <property type="molecule type" value="Genomic_DNA"/>
</dbReference>
<evidence type="ECO:0000313" key="3">
    <source>
        <dbReference type="Proteomes" id="UP000198597"/>
    </source>
</evidence>
<dbReference type="AlphaFoldDB" id="A0A1H0M476"/>
<evidence type="ECO:0000313" key="2">
    <source>
        <dbReference type="EMBL" id="SDO75184.1"/>
    </source>
</evidence>
<dbReference type="PANTHER" id="PTHR42899">
    <property type="entry name" value="SPERMATOGENESIS-ASSOCIATED PROTEIN 20"/>
    <property type="match status" value="1"/>
</dbReference>
<feature type="domain" description="Spermatogenesis-associated protein 20-like TRX" evidence="1">
    <location>
        <begin position="5"/>
        <end position="166"/>
    </location>
</feature>
<dbReference type="InterPro" id="IPR012341">
    <property type="entry name" value="6hp_glycosidase-like_sf"/>
</dbReference>
<dbReference type="InterPro" id="IPR024705">
    <property type="entry name" value="Ssp411"/>
</dbReference>
<dbReference type="CDD" id="cd02955">
    <property type="entry name" value="SSP411"/>
    <property type="match status" value="1"/>
</dbReference>
<dbReference type="PIRSF" id="PIRSF006402">
    <property type="entry name" value="UCP006402_thioredoxin"/>
    <property type="match status" value="1"/>
</dbReference>
<keyword evidence="3" id="KW-1185">Reference proteome</keyword>
<dbReference type="Gene3D" id="3.40.30.10">
    <property type="entry name" value="Glutaredoxin"/>
    <property type="match status" value="1"/>
</dbReference>
<dbReference type="SUPFAM" id="SSF52833">
    <property type="entry name" value="Thioredoxin-like"/>
    <property type="match status" value="1"/>
</dbReference>
<dbReference type="Gene3D" id="1.50.10.10">
    <property type="match status" value="1"/>
</dbReference>
<dbReference type="InterPro" id="IPR036249">
    <property type="entry name" value="Thioredoxin-like_sf"/>
</dbReference>
<protein>
    <recommendedName>
        <fullName evidence="1">Spermatogenesis-associated protein 20-like TRX domain-containing protein</fullName>
    </recommendedName>
</protein>
<dbReference type="RefSeq" id="WP_089965131.1">
    <property type="nucleotide sequence ID" value="NZ_FNJM01000001.1"/>
</dbReference>
<proteinExistence type="predicted"/>
<accession>A0A1H0M476</accession>
<dbReference type="OrthoDB" id="9762614at2"/>
<dbReference type="STRING" id="94869.SAMN04488529_101314"/>